<dbReference type="PANTHER" id="PTHR31845">
    <property type="entry name" value="FINGER DOMAIN PROTEIN, PUTATIVE-RELATED"/>
    <property type="match status" value="1"/>
</dbReference>
<protein>
    <recommendedName>
        <fullName evidence="7">Zn(2)-C6 fungal-type domain-containing protein</fullName>
    </recommendedName>
</protein>
<comment type="caution">
    <text evidence="8">The sequence shown here is derived from an EMBL/GenBank/DDBJ whole genome shotgun (WGS) entry which is preliminary data.</text>
</comment>
<evidence type="ECO:0000256" key="2">
    <source>
        <dbReference type="ARBA" id="ARBA00023015"/>
    </source>
</evidence>
<keyword evidence="3" id="KW-0238">DNA-binding</keyword>
<dbReference type="Gene3D" id="4.10.240.10">
    <property type="entry name" value="Zn(2)-C6 fungal-type DNA-binding domain"/>
    <property type="match status" value="1"/>
</dbReference>
<keyword evidence="9" id="KW-1185">Reference proteome</keyword>
<proteinExistence type="predicted"/>
<keyword evidence="2" id="KW-0805">Transcription regulation</keyword>
<feature type="compositionally biased region" description="Basic and acidic residues" evidence="6">
    <location>
        <begin position="62"/>
        <end position="83"/>
    </location>
</feature>
<feature type="compositionally biased region" description="Basic and acidic residues" evidence="6">
    <location>
        <begin position="113"/>
        <end position="124"/>
    </location>
</feature>
<feature type="region of interest" description="Disordered" evidence="6">
    <location>
        <begin position="47"/>
        <end position="133"/>
    </location>
</feature>
<evidence type="ECO:0000256" key="5">
    <source>
        <dbReference type="ARBA" id="ARBA00023242"/>
    </source>
</evidence>
<feature type="region of interest" description="Disordered" evidence="6">
    <location>
        <begin position="600"/>
        <end position="635"/>
    </location>
</feature>
<dbReference type="AlphaFoldDB" id="A0A9P9EMC2"/>
<organism evidence="8 9">
    <name type="scientific">Dactylonectria estremocensis</name>
    <dbReference type="NCBI Taxonomy" id="1079267"/>
    <lineage>
        <taxon>Eukaryota</taxon>
        <taxon>Fungi</taxon>
        <taxon>Dikarya</taxon>
        <taxon>Ascomycota</taxon>
        <taxon>Pezizomycotina</taxon>
        <taxon>Sordariomycetes</taxon>
        <taxon>Hypocreomycetidae</taxon>
        <taxon>Hypocreales</taxon>
        <taxon>Nectriaceae</taxon>
        <taxon>Dactylonectria</taxon>
    </lineage>
</organism>
<keyword evidence="5" id="KW-0539">Nucleus</keyword>
<accession>A0A9P9EMC2</accession>
<dbReference type="CDD" id="cd00067">
    <property type="entry name" value="GAL4"/>
    <property type="match status" value="1"/>
</dbReference>
<feature type="domain" description="Zn(2)-C6 fungal-type" evidence="7">
    <location>
        <begin position="13"/>
        <end position="43"/>
    </location>
</feature>
<dbReference type="PANTHER" id="PTHR31845:SF10">
    <property type="entry name" value="ZN(II)2CYS6 TRANSCRIPTION FACTOR (EUROFUNG)"/>
    <property type="match status" value="1"/>
</dbReference>
<dbReference type="GO" id="GO:0000981">
    <property type="term" value="F:DNA-binding transcription factor activity, RNA polymerase II-specific"/>
    <property type="evidence" value="ECO:0007669"/>
    <property type="project" value="InterPro"/>
</dbReference>
<evidence type="ECO:0000313" key="9">
    <source>
        <dbReference type="Proteomes" id="UP000717696"/>
    </source>
</evidence>
<dbReference type="SUPFAM" id="SSF57701">
    <property type="entry name" value="Zn2/Cys6 DNA-binding domain"/>
    <property type="match status" value="1"/>
</dbReference>
<dbReference type="InterPro" id="IPR036864">
    <property type="entry name" value="Zn2-C6_fun-type_DNA-bd_sf"/>
</dbReference>
<evidence type="ECO:0000256" key="4">
    <source>
        <dbReference type="ARBA" id="ARBA00023163"/>
    </source>
</evidence>
<dbReference type="PROSITE" id="PS00463">
    <property type="entry name" value="ZN2_CY6_FUNGAL_1"/>
    <property type="match status" value="1"/>
</dbReference>
<feature type="compositionally biased region" description="Basic residues" evidence="6">
    <location>
        <begin position="52"/>
        <end position="61"/>
    </location>
</feature>
<dbReference type="OrthoDB" id="1600564at2759"/>
<dbReference type="CDD" id="cd12148">
    <property type="entry name" value="fungal_TF_MHR"/>
    <property type="match status" value="1"/>
</dbReference>
<sequence length="714" mass="79405">MPKPSPRVMGPIACENCAKAKSKCLPGPTDHLCQRCHRLRKSCISQTPAPRRERKGKRKRPSRTDEFERRLEELSARLDDHHGSNAAAPPASNEGDVLEQNLSNETARVGNKSSDKRRSSDPRHLVAGAAHGKAQPSAPFATFGILEQGGSYRRILPRASAVEMSEPIEGPQEYVQLVERYCKYMQHLFPFVIVPRDLASPDVGQQQPFLWRAVNIVASDRDELRSTSLVEPFLKDVVEAIVLRSRQDIDLIQGLLVLIAWYHWALDKYQISNLLALARSQCDMFELSHQPQVQLLGLSQESYKLYSNQARTYCGWYYLSTIFFTITQNPSAVCSSSSMAVRSVWKLLASDARKQPLDDLVVSLTQIQQLAQSVSVTKTSRRLYGHGDVPLVVITSGFRQQTDRLRQSLPAELMAGEYGKFLRAHLLVVEIMIYETAISDCIFQPEVHWRNEMVDMVASQCDGITDRVELLSACLELANNFLINHTIGSDDNSKTSYLIFAASLYCYQLCLQLTSLDHVSGWNIDVIKSNLHFKLPPQRSESMEGKTTGEPNQTFTAEPAAQNSGDPKGGVMPSSEQHRAKNRTLQNEVELACERLSLMLSTSDQDGKGDVRSVGARESGPQNNQDTGEMRRGNASQGIAVDVRSWHVEGSSDRTTGKTTRANDPASMIGLESDSPWPMNPAASLVLPVGTEETLLPTFGGTFPQITLWPRILP</sequence>
<dbReference type="InterPro" id="IPR001138">
    <property type="entry name" value="Zn2Cys6_DnaBD"/>
</dbReference>
<comment type="subcellular location">
    <subcellularLocation>
        <location evidence="1">Nucleus</location>
    </subcellularLocation>
</comment>
<dbReference type="GO" id="GO:0000976">
    <property type="term" value="F:transcription cis-regulatory region binding"/>
    <property type="evidence" value="ECO:0007669"/>
    <property type="project" value="TreeGrafter"/>
</dbReference>
<reference evidence="8" key="1">
    <citation type="journal article" date="2021" name="Nat. Commun.">
        <title>Genetic determinants of endophytism in the Arabidopsis root mycobiome.</title>
        <authorList>
            <person name="Mesny F."/>
            <person name="Miyauchi S."/>
            <person name="Thiergart T."/>
            <person name="Pickel B."/>
            <person name="Atanasova L."/>
            <person name="Karlsson M."/>
            <person name="Huettel B."/>
            <person name="Barry K.W."/>
            <person name="Haridas S."/>
            <person name="Chen C."/>
            <person name="Bauer D."/>
            <person name="Andreopoulos W."/>
            <person name="Pangilinan J."/>
            <person name="LaButti K."/>
            <person name="Riley R."/>
            <person name="Lipzen A."/>
            <person name="Clum A."/>
            <person name="Drula E."/>
            <person name="Henrissat B."/>
            <person name="Kohler A."/>
            <person name="Grigoriev I.V."/>
            <person name="Martin F.M."/>
            <person name="Hacquard S."/>
        </authorList>
    </citation>
    <scope>NUCLEOTIDE SEQUENCE</scope>
    <source>
        <strain evidence="8">MPI-CAGE-AT-0021</strain>
    </source>
</reference>
<feature type="compositionally biased region" description="Polar residues" evidence="6">
    <location>
        <begin position="549"/>
        <end position="565"/>
    </location>
</feature>
<evidence type="ECO:0000256" key="1">
    <source>
        <dbReference type="ARBA" id="ARBA00004123"/>
    </source>
</evidence>
<dbReference type="InterPro" id="IPR051089">
    <property type="entry name" value="prtT"/>
</dbReference>
<dbReference type="Proteomes" id="UP000717696">
    <property type="component" value="Unassembled WGS sequence"/>
</dbReference>
<name>A0A9P9EMC2_9HYPO</name>
<gene>
    <name evidence="8" type="ORF">B0J13DRAFT_67372</name>
</gene>
<dbReference type="GO" id="GO:0005634">
    <property type="term" value="C:nucleus"/>
    <property type="evidence" value="ECO:0007669"/>
    <property type="project" value="UniProtKB-SubCell"/>
</dbReference>
<dbReference type="GO" id="GO:0008270">
    <property type="term" value="F:zinc ion binding"/>
    <property type="evidence" value="ECO:0007669"/>
    <property type="project" value="InterPro"/>
</dbReference>
<feature type="region of interest" description="Disordered" evidence="6">
    <location>
        <begin position="537"/>
        <end position="584"/>
    </location>
</feature>
<evidence type="ECO:0000259" key="7">
    <source>
        <dbReference type="PROSITE" id="PS00463"/>
    </source>
</evidence>
<keyword evidence="4" id="KW-0804">Transcription</keyword>
<evidence type="ECO:0000256" key="6">
    <source>
        <dbReference type="SAM" id="MobiDB-lite"/>
    </source>
</evidence>
<evidence type="ECO:0000313" key="8">
    <source>
        <dbReference type="EMBL" id="KAH7139722.1"/>
    </source>
</evidence>
<evidence type="ECO:0000256" key="3">
    <source>
        <dbReference type="ARBA" id="ARBA00023125"/>
    </source>
</evidence>
<dbReference type="EMBL" id="JAGMUU010000014">
    <property type="protein sequence ID" value="KAH7139722.1"/>
    <property type="molecule type" value="Genomic_DNA"/>
</dbReference>